<dbReference type="KEGG" id="ehx:EMIHUDRAFT_124534"/>
<accession>A0A0D3IND3</accession>
<feature type="region of interest" description="Disordered" evidence="1">
    <location>
        <begin position="43"/>
        <end position="103"/>
    </location>
</feature>
<reference evidence="2" key="2">
    <citation type="submission" date="2024-10" db="UniProtKB">
        <authorList>
            <consortium name="EnsemblProtists"/>
        </authorList>
    </citation>
    <scope>IDENTIFICATION</scope>
</reference>
<organism evidence="2 3">
    <name type="scientific">Emiliania huxleyi (strain CCMP1516)</name>
    <dbReference type="NCBI Taxonomy" id="280463"/>
    <lineage>
        <taxon>Eukaryota</taxon>
        <taxon>Haptista</taxon>
        <taxon>Haptophyta</taxon>
        <taxon>Prymnesiophyceae</taxon>
        <taxon>Isochrysidales</taxon>
        <taxon>Noelaerhabdaceae</taxon>
        <taxon>Emiliania</taxon>
    </lineage>
</organism>
<dbReference type="RefSeq" id="XP_005765197.1">
    <property type="nucleotide sequence ID" value="XM_005765140.1"/>
</dbReference>
<protein>
    <submittedName>
        <fullName evidence="2">Uncharacterized protein</fullName>
    </submittedName>
</protein>
<dbReference type="Proteomes" id="UP000013827">
    <property type="component" value="Unassembled WGS sequence"/>
</dbReference>
<evidence type="ECO:0000256" key="1">
    <source>
        <dbReference type="SAM" id="MobiDB-lite"/>
    </source>
</evidence>
<dbReference type="HOGENOM" id="CLU_1544067_0_0_1"/>
<keyword evidence="3" id="KW-1185">Reference proteome</keyword>
<sequence>MSSVSPPAVPQRSLSRRVGRLFCCGCCSGDPLAMQRLDAHLEESAAAPQRGRSRRSRKKLPLSKLEGAQLDEGDPAPQLWDGSVLSEAEDNGEGDNGVPASGAGSWDFGVPDFRWPARPSIPVRDEKSGVKSYVDQSSAKELFNVTLRKFVIPVVRGGLDGSSAPPSIRRSALQ</sequence>
<proteinExistence type="predicted"/>
<dbReference type="EnsemblProtists" id="EOD12768">
    <property type="protein sequence ID" value="EOD12768"/>
    <property type="gene ID" value="EMIHUDRAFT_124534"/>
</dbReference>
<feature type="compositionally biased region" description="Basic residues" evidence="1">
    <location>
        <begin position="51"/>
        <end position="61"/>
    </location>
</feature>
<reference evidence="3" key="1">
    <citation type="journal article" date="2013" name="Nature">
        <title>Pan genome of the phytoplankton Emiliania underpins its global distribution.</title>
        <authorList>
            <person name="Read B.A."/>
            <person name="Kegel J."/>
            <person name="Klute M.J."/>
            <person name="Kuo A."/>
            <person name="Lefebvre S.C."/>
            <person name="Maumus F."/>
            <person name="Mayer C."/>
            <person name="Miller J."/>
            <person name="Monier A."/>
            <person name="Salamov A."/>
            <person name="Young J."/>
            <person name="Aguilar M."/>
            <person name="Claverie J.M."/>
            <person name="Frickenhaus S."/>
            <person name="Gonzalez K."/>
            <person name="Herman E.K."/>
            <person name="Lin Y.C."/>
            <person name="Napier J."/>
            <person name="Ogata H."/>
            <person name="Sarno A.F."/>
            <person name="Shmutz J."/>
            <person name="Schroeder D."/>
            <person name="de Vargas C."/>
            <person name="Verret F."/>
            <person name="von Dassow P."/>
            <person name="Valentin K."/>
            <person name="Van de Peer Y."/>
            <person name="Wheeler G."/>
            <person name="Dacks J.B."/>
            <person name="Delwiche C.F."/>
            <person name="Dyhrman S.T."/>
            <person name="Glockner G."/>
            <person name="John U."/>
            <person name="Richards T."/>
            <person name="Worden A.Z."/>
            <person name="Zhang X."/>
            <person name="Grigoriev I.V."/>
            <person name="Allen A.E."/>
            <person name="Bidle K."/>
            <person name="Borodovsky M."/>
            <person name="Bowler C."/>
            <person name="Brownlee C."/>
            <person name="Cock J.M."/>
            <person name="Elias M."/>
            <person name="Gladyshev V.N."/>
            <person name="Groth M."/>
            <person name="Guda C."/>
            <person name="Hadaegh A."/>
            <person name="Iglesias-Rodriguez M.D."/>
            <person name="Jenkins J."/>
            <person name="Jones B.M."/>
            <person name="Lawson T."/>
            <person name="Leese F."/>
            <person name="Lindquist E."/>
            <person name="Lobanov A."/>
            <person name="Lomsadze A."/>
            <person name="Malik S.B."/>
            <person name="Marsh M.E."/>
            <person name="Mackinder L."/>
            <person name="Mock T."/>
            <person name="Mueller-Roeber B."/>
            <person name="Pagarete A."/>
            <person name="Parker M."/>
            <person name="Probert I."/>
            <person name="Quesneville H."/>
            <person name="Raines C."/>
            <person name="Rensing S.A."/>
            <person name="Riano-Pachon D.M."/>
            <person name="Richier S."/>
            <person name="Rokitta S."/>
            <person name="Shiraiwa Y."/>
            <person name="Soanes D.M."/>
            <person name="van der Giezen M."/>
            <person name="Wahlund T.M."/>
            <person name="Williams B."/>
            <person name="Wilson W."/>
            <person name="Wolfe G."/>
            <person name="Wurch L.L."/>
        </authorList>
    </citation>
    <scope>NUCLEOTIDE SEQUENCE</scope>
</reference>
<dbReference type="AlphaFoldDB" id="A0A0D3IND3"/>
<name>A0A0D3IND3_EMIH1</name>
<dbReference type="GeneID" id="17258919"/>
<evidence type="ECO:0000313" key="2">
    <source>
        <dbReference type="EnsemblProtists" id="EOD12768"/>
    </source>
</evidence>
<evidence type="ECO:0000313" key="3">
    <source>
        <dbReference type="Proteomes" id="UP000013827"/>
    </source>
</evidence>
<dbReference type="PaxDb" id="2903-EOD12768"/>